<protein>
    <recommendedName>
        <fullName evidence="3">RING-type E3 ubiquitin transferase</fullName>
        <ecNumber evidence="3">2.3.2.27</ecNumber>
    </recommendedName>
</protein>
<keyword evidence="8" id="KW-0862">Zinc</keyword>
<gene>
    <name evidence="12" type="ORF">GA_TR6030_c0_g1_i1_g.19861</name>
</gene>
<accession>A0A1J3DAD1</accession>
<evidence type="ECO:0000313" key="12">
    <source>
        <dbReference type="EMBL" id="JAU16995.1"/>
    </source>
</evidence>
<reference evidence="12" key="1">
    <citation type="submission" date="2016-07" db="EMBL/GenBank/DDBJ databases">
        <title>De novo transcriptome assembly of four accessions of the metal hyperaccumulator plant Noccaea caerulescens.</title>
        <authorList>
            <person name="Blande D."/>
            <person name="Halimaa P."/>
            <person name="Tervahauta A.I."/>
            <person name="Aarts M.G."/>
            <person name="Karenlampi S.O."/>
        </authorList>
    </citation>
    <scope>NUCLEOTIDE SEQUENCE</scope>
</reference>
<feature type="region of interest" description="Disordered" evidence="10">
    <location>
        <begin position="386"/>
        <end position="420"/>
    </location>
</feature>
<dbReference type="Gene3D" id="3.30.40.10">
    <property type="entry name" value="Zinc/RING finger domain, C3HC4 (zinc finger)"/>
    <property type="match status" value="1"/>
</dbReference>
<feature type="compositionally biased region" description="Basic and acidic residues" evidence="10">
    <location>
        <begin position="352"/>
        <end position="363"/>
    </location>
</feature>
<evidence type="ECO:0000259" key="11">
    <source>
        <dbReference type="PROSITE" id="PS50089"/>
    </source>
</evidence>
<dbReference type="EMBL" id="GEVI01015325">
    <property type="protein sequence ID" value="JAU16995.1"/>
    <property type="molecule type" value="Transcribed_RNA"/>
</dbReference>
<organism evidence="12">
    <name type="scientific">Noccaea caerulescens</name>
    <name type="common">Alpine penny-cress</name>
    <name type="synonym">Thlaspi caerulescens</name>
    <dbReference type="NCBI Taxonomy" id="107243"/>
    <lineage>
        <taxon>Eukaryota</taxon>
        <taxon>Viridiplantae</taxon>
        <taxon>Streptophyta</taxon>
        <taxon>Embryophyta</taxon>
        <taxon>Tracheophyta</taxon>
        <taxon>Spermatophyta</taxon>
        <taxon>Magnoliopsida</taxon>
        <taxon>eudicotyledons</taxon>
        <taxon>Gunneridae</taxon>
        <taxon>Pentapetalae</taxon>
        <taxon>rosids</taxon>
        <taxon>malvids</taxon>
        <taxon>Brassicales</taxon>
        <taxon>Brassicaceae</taxon>
        <taxon>Coluteocarpeae</taxon>
        <taxon>Noccaea</taxon>
    </lineage>
</organism>
<keyword evidence="5" id="KW-0479">Metal-binding</keyword>
<feature type="region of interest" description="Disordered" evidence="10">
    <location>
        <begin position="341"/>
        <end position="373"/>
    </location>
</feature>
<dbReference type="GO" id="GO:0061630">
    <property type="term" value="F:ubiquitin protein ligase activity"/>
    <property type="evidence" value="ECO:0007669"/>
    <property type="project" value="UniProtKB-EC"/>
</dbReference>
<dbReference type="Pfam" id="PF13639">
    <property type="entry name" value="zf-RING_2"/>
    <property type="match status" value="1"/>
</dbReference>
<evidence type="ECO:0000256" key="9">
    <source>
        <dbReference type="PROSITE-ProRule" id="PRU00175"/>
    </source>
</evidence>
<dbReference type="PANTHER" id="PTHR22937">
    <property type="entry name" value="E3 UBIQUITIN-PROTEIN LIGASE RNF165"/>
    <property type="match status" value="1"/>
</dbReference>
<evidence type="ECO:0000256" key="4">
    <source>
        <dbReference type="ARBA" id="ARBA00022679"/>
    </source>
</evidence>
<keyword evidence="6 9" id="KW-0863">Zinc-finger</keyword>
<feature type="compositionally biased region" description="Low complexity" evidence="10">
    <location>
        <begin position="386"/>
        <end position="406"/>
    </location>
</feature>
<dbReference type="SUPFAM" id="SSF57850">
    <property type="entry name" value="RING/U-box"/>
    <property type="match status" value="1"/>
</dbReference>
<keyword evidence="4" id="KW-0808">Transferase</keyword>
<feature type="region of interest" description="Disordered" evidence="10">
    <location>
        <begin position="67"/>
        <end position="87"/>
    </location>
</feature>
<comment type="pathway">
    <text evidence="2">Protein modification; protein ubiquitination.</text>
</comment>
<evidence type="ECO:0000256" key="5">
    <source>
        <dbReference type="ARBA" id="ARBA00022723"/>
    </source>
</evidence>
<keyword evidence="7" id="KW-0833">Ubl conjugation pathway</keyword>
<name>A0A1J3DAD1_NOCCA</name>
<dbReference type="GO" id="GO:0043161">
    <property type="term" value="P:proteasome-mediated ubiquitin-dependent protein catabolic process"/>
    <property type="evidence" value="ECO:0007669"/>
    <property type="project" value="UniProtKB-ARBA"/>
</dbReference>
<dbReference type="InterPro" id="IPR001841">
    <property type="entry name" value="Znf_RING"/>
</dbReference>
<dbReference type="FunFam" id="3.30.40.10:FF:000309">
    <property type="entry name" value="E3 ubiquitin-protein ligase MBR2"/>
    <property type="match status" value="1"/>
</dbReference>
<dbReference type="InterPro" id="IPR045191">
    <property type="entry name" value="MBR1/2-like"/>
</dbReference>
<evidence type="ECO:0000256" key="7">
    <source>
        <dbReference type="ARBA" id="ARBA00022786"/>
    </source>
</evidence>
<dbReference type="InterPro" id="IPR013083">
    <property type="entry name" value="Znf_RING/FYVE/PHD"/>
</dbReference>
<feature type="compositionally biased region" description="Polar residues" evidence="10">
    <location>
        <begin position="72"/>
        <end position="87"/>
    </location>
</feature>
<sequence>MQGERASIGSLSEALNFEHGSSSSNAVIDTPIHWLGDNDDYMISAADTNTTTAFPSSVYHEQRGLHRFSPGEASSSGPKNEAASQSEQWMQMGRFEEQRNGKLELNPLFMQPSSSGNRVVRNVNLNAEYNEHLEDMNPVTGHPSHFQVNGIGSGVLPENSVRAGSSIDGRLASCKRKALDAGIGQSSSSGGSFREFHRGESSSWVSAPVFYSPASNDLNISLDHGPRGLVSGTAPNLSAPAFTESSSRNFSARVSPNVQQETVSPSVFSAGSVIRRPVAPSSNAPGLLPVDQQLIDFRYRHGYGSATPVNTNGSAIRMPSPALRNMIPPFQWSGSPVVAGGSSSSAAPVNVVHRDETRERSSILEHPSFVPTQMRNMALDHIRRNTSGARHVASSSSSSRTSGQPSPSTPAWTPYQNHPPHIQRRLSEHARRSLLSSVVTNQRAAARSLVPPASPEEYVLQPGGDNTFQVQNRAYSRAGPGQGQIAAGVPHSLRGLASTSRGRRTLAASERIRSVLDHMRRGGNLRMEDVLLLNHSMLGGADVHDRYRDMRLDVDNMSYEELLSLEERIGDVCTGLNDDTISNRLKEQKYKSSTRSTQEVEPCCICQEEYKEGEEMGMLECGHDFHSPCIKEWLKVKNLCPICKTTGLNTAEKPRR</sequence>
<evidence type="ECO:0000256" key="10">
    <source>
        <dbReference type="SAM" id="MobiDB-lite"/>
    </source>
</evidence>
<dbReference type="PROSITE" id="PS50089">
    <property type="entry name" value="ZF_RING_2"/>
    <property type="match status" value="1"/>
</dbReference>
<proteinExistence type="predicted"/>
<dbReference type="AlphaFoldDB" id="A0A1J3DAD1"/>
<evidence type="ECO:0000256" key="6">
    <source>
        <dbReference type="ARBA" id="ARBA00022771"/>
    </source>
</evidence>
<dbReference type="SMART" id="SM00184">
    <property type="entry name" value="RING"/>
    <property type="match status" value="1"/>
</dbReference>
<dbReference type="EC" id="2.3.2.27" evidence="3"/>
<comment type="catalytic activity">
    <reaction evidence="1">
        <text>S-ubiquitinyl-[E2 ubiquitin-conjugating enzyme]-L-cysteine + [acceptor protein]-L-lysine = [E2 ubiquitin-conjugating enzyme]-L-cysteine + N(6)-ubiquitinyl-[acceptor protein]-L-lysine.</text>
        <dbReference type="EC" id="2.3.2.27"/>
    </reaction>
</comment>
<feature type="domain" description="RING-type" evidence="11">
    <location>
        <begin position="603"/>
        <end position="644"/>
    </location>
</feature>
<evidence type="ECO:0000256" key="1">
    <source>
        <dbReference type="ARBA" id="ARBA00000900"/>
    </source>
</evidence>
<evidence type="ECO:0000256" key="3">
    <source>
        <dbReference type="ARBA" id="ARBA00012483"/>
    </source>
</evidence>
<evidence type="ECO:0000256" key="2">
    <source>
        <dbReference type="ARBA" id="ARBA00004906"/>
    </source>
</evidence>
<dbReference type="GO" id="GO:0010228">
    <property type="term" value="P:vegetative to reproductive phase transition of meristem"/>
    <property type="evidence" value="ECO:0007669"/>
    <property type="project" value="UniProtKB-ARBA"/>
</dbReference>
<dbReference type="GO" id="GO:0008270">
    <property type="term" value="F:zinc ion binding"/>
    <property type="evidence" value="ECO:0007669"/>
    <property type="project" value="UniProtKB-KW"/>
</dbReference>
<dbReference type="PANTHER" id="PTHR22937:SF114">
    <property type="entry name" value="RING-TYPE E3 UBIQUITIN TRANSFERASE"/>
    <property type="match status" value="1"/>
</dbReference>
<evidence type="ECO:0000256" key="8">
    <source>
        <dbReference type="ARBA" id="ARBA00022833"/>
    </source>
</evidence>